<proteinExistence type="predicted"/>
<evidence type="ECO:0000313" key="3">
    <source>
        <dbReference type="Proteomes" id="UP001634394"/>
    </source>
</evidence>
<protein>
    <recommendedName>
        <fullName evidence="1">UspA domain-containing protein</fullName>
    </recommendedName>
</protein>
<dbReference type="CDD" id="cd23659">
    <property type="entry name" value="USP_At3g01520-like"/>
    <property type="match status" value="1"/>
</dbReference>
<feature type="domain" description="UspA" evidence="1">
    <location>
        <begin position="11"/>
        <end position="151"/>
    </location>
</feature>
<evidence type="ECO:0000259" key="1">
    <source>
        <dbReference type="Pfam" id="PF00582"/>
    </source>
</evidence>
<gene>
    <name evidence="2" type="ORF">ACJMK2_015932</name>
</gene>
<dbReference type="PANTHER" id="PTHR46989">
    <property type="entry name" value="USP DOMAIN-CONTAINING PROTEIN"/>
    <property type="match status" value="1"/>
</dbReference>
<dbReference type="InterPro" id="IPR006016">
    <property type="entry name" value="UspA"/>
</dbReference>
<dbReference type="EMBL" id="JBJQND010000015">
    <property type="protein sequence ID" value="KAL3852266.1"/>
    <property type="molecule type" value="Genomic_DNA"/>
</dbReference>
<dbReference type="InterPro" id="IPR014729">
    <property type="entry name" value="Rossmann-like_a/b/a_fold"/>
</dbReference>
<dbReference type="SUPFAM" id="SSF52402">
    <property type="entry name" value="Adenine nucleotide alpha hydrolases-like"/>
    <property type="match status" value="1"/>
</dbReference>
<dbReference type="Gene3D" id="3.40.50.620">
    <property type="entry name" value="HUPs"/>
    <property type="match status" value="1"/>
</dbReference>
<dbReference type="AlphaFoldDB" id="A0ABD3UTD4"/>
<dbReference type="PRINTS" id="PR01438">
    <property type="entry name" value="UNVRSLSTRESS"/>
</dbReference>
<sequence length="155" mass="17615">MSDQNPGRRWRVLVAMERSKHSQDAFKVYVQHIYKEGDVTIIAHVPESSRLVPIITSDPKVSSRIASDEERNTKLFLGRLREMANHYHIEAKIVRLTGNNPGESIVQAAFSYDADLIVTGSRRLGKFQRTMLGSVSDYIIHHSPVPVFVCRNKDI</sequence>
<reference evidence="2 3" key="1">
    <citation type="submission" date="2024-11" db="EMBL/GenBank/DDBJ databases">
        <title>Chromosome-level genome assembly of the freshwater bivalve Anodonta woodiana.</title>
        <authorList>
            <person name="Chen X."/>
        </authorList>
    </citation>
    <scope>NUCLEOTIDE SEQUENCE [LARGE SCALE GENOMIC DNA]</scope>
    <source>
        <strain evidence="2">MN2024</strain>
        <tissue evidence="2">Gills</tissue>
    </source>
</reference>
<dbReference type="Pfam" id="PF00582">
    <property type="entry name" value="Usp"/>
    <property type="match status" value="1"/>
</dbReference>
<evidence type="ECO:0000313" key="2">
    <source>
        <dbReference type="EMBL" id="KAL3852266.1"/>
    </source>
</evidence>
<dbReference type="InterPro" id="IPR006015">
    <property type="entry name" value="Universal_stress_UspA"/>
</dbReference>
<accession>A0ABD3UTD4</accession>
<organism evidence="2 3">
    <name type="scientific">Sinanodonta woodiana</name>
    <name type="common">Chinese pond mussel</name>
    <name type="synonym">Anodonta woodiana</name>
    <dbReference type="NCBI Taxonomy" id="1069815"/>
    <lineage>
        <taxon>Eukaryota</taxon>
        <taxon>Metazoa</taxon>
        <taxon>Spiralia</taxon>
        <taxon>Lophotrochozoa</taxon>
        <taxon>Mollusca</taxon>
        <taxon>Bivalvia</taxon>
        <taxon>Autobranchia</taxon>
        <taxon>Heteroconchia</taxon>
        <taxon>Palaeoheterodonta</taxon>
        <taxon>Unionida</taxon>
        <taxon>Unionoidea</taxon>
        <taxon>Unionidae</taxon>
        <taxon>Unioninae</taxon>
        <taxon>Sinanodonta</taxon>
    </lineage>
</organism>
<comment type="caution">
    <text evidence="2">The sequence shown here is derived from an EMBL/GenBank/DDBJ whole genome shotgun (WGS) entry which is preliminary data.</text>
</comment>
<keyword evidence="3" id="KW-1185">Reference proteome</keyword>
<dbReference type="Proteomes" id="UP001634394">
    <property type="component" value="Unassembled WGS sequence"/>
</dbReference>
<dbReference type="PANTHER" id="PTHR46989:SF3">
    <property type="entry name" value="USPA DOMAIN-CONTAINING PROTEIN"/>
    <property type="match status" value="1"/>
</dbReference>
<name>A0ABD3UTD4_SINWO</name>